<reference evidence="2 3" key="1">
    <citation type="journal article" date="2020" name="Int. J. Syst. Evol. Microbiol.">
        <title>Sulfuracidifex tepidarius gen. nov., sp. nov. and transfer of Sulfolobus metallicus Huber and Stetter 1992 to the genus Sulfuracidifex as Sulfuracidifex metallicus comb. nov.</title>
        <authorList>
            <person name="Itoh T."/>
            <person name="Miura T."/>
            <person name="Sakai H.D."/>
            <person name="Kato S."/>
            <person name="Ohkuma M."/>
            <person name="Takashina T."/>
        </authorList>
    </citation>
    <scope>NUCLEOTIDE SEQUENCE [LARGE SCALE GENOMIC DNA]</scope>
    <source>
        <strain evidence="2 3">IC-006</strain>
    </source>
</reference>
<proteinExistence type="predicted"/>
<dbReference type="KEGG" id="step:IC006_2777"/>
<keyword evidence="3" id="KW-1185">Reference proteome</keyword>
<dbReference type="Pfam" id="PF01206">
    <property type="entry name" value="TusA"/>
    <property type="match status" value="1"/>
</dbReference>
<dbReference type="OrthoDB" id="43656at2157"/>
<dbReference type="SUPFAM" id="SSF64307">
    <property type="entry name" value="SirA-like"/>
    <property type="match status" value="1"/>
</dbReference>
<dbReference type="AlphaFoldDB" id="A0A510DYZ6"/>
<feature type="domain" description="UPF0033" evidence="1">
    <location>
        <begin position="6"/>
        <end position="73"/>
    </location>
</feature>
<dbReference type="InterPro" id="IPR001455">
    <property type="entry name" value="TusA-like"/>
</dbReference>
<evidence type="ECO:0000259" key="1">
    <source>
        <dbReference type="Pfam" id="PF01206"/>
    </source>
</evidence>
<dbReference type="Proteomes" id="UP000322983">
    <property type="component" value="Chromosome"/>
</dbReference>
<name>A0A510DYZ6_9CREN</name>
<dbReference type="Gene3D" id="3.30.110.40">
    <property type="entry name" value="TusA-like domain"/>
    <property type="match status" value="1"/>
</dbReference>
<accession>A0A510DYZ6</accession>
<dbReference type="InterPro" id="IPR036868">
    <property type="entry name" value="TusA-like_sf"/>
</dbReference>
<evidence type="ECO:0000313" key="3">
    <source>
        <dbReference type="Proteomes" id="UP000322983"/>
    </source>
</evidence>
<dbReference type="GeneID" id="41716472"/>
<protein>
    <recommendedName>
        <fullName evidence="1">UPF0033 domain-containing protein</fullName>
    </recommendedName>
</protein>
<organism evidence="2 3">
    <name type="scientific">Sulfuracidifex tepidarius</name>
    <dbReference type="NCBI Taxonomy" id="1294262"/>
    <lineage>
        <taxon>Archaea</taxon>
        <taxon>Thermoproteota</taxon>
        <taxon>Thermoprotei</taxon>
        <taxon>Sulfolobales</taxon>
        <taxon>Sulfolobaceae</taxon>
        <taxon>Sulfuracidifex</taxon>
    </lineage>
</organism>
<sequence length="75" mass="8190">MLKIYKTLDLTGSTCAGPIGELLGVMGEINEDEAVEAIIGDAETARQVREWVKATGYKLVSETQEGNKFKFVIGR</sequence>
<dbReference type="EMBL" id="AP018929">
    <property type="protein sequence ID" value="BBG25441.1"/>
    <property type="molecule type" value="Genomic_DNA"/>
</dbReference>
<dbReference type="STRING" id="1294262.GCA_001316085_00727"/>
<gene>
    <name evidence="2" type="ORF">IC006_2777</name>
</gene>
<dbReference type="RefSeq" id="WP_054845271.1">
    <property type="nucleotide sequence ID" value="NZ_AP018929.1"/>
</dbReference>
<evidence type="ECO:0000313" key="2">
    <source>
        <dbReference type="EMBL" id="BBG25441.1"/>
    </source>
</evidence>